<evidence type="ECO:0000313" key="1">
    <source>
        <dbReference type="EMBL" id="CAE8582191.1"/>
    </source>
</evidence>
<gene>
    <name evidence="1" type="ORF">PGLA1383_LOCUS1190</name>
    <name evidence="2" type="ORF">PGLA2088_LOCUS49701</name>
</gene>
<organism evidence="1 3">
    <name type="scientific">Polarella glacialis</name>
    <name type="common">Dinoflagellate</name>
    <dbReference type="NCBI Taxonomy" id="89957"/>
    <lineage>
        <taxon>Eukaryota</taxon>
        <taxon>Sar</taxon>
        <taxon>Alveolata</taxon>
        <taxon>Dinophyceae</taxon>
        <taxon>Suessiales</taxon>
        <taxon>Suessiaceae</taxon>
        <taxon>Polarella</taxon>
    </lineage>
</organism>
<dbReference type="Proteomes" id="UP000654075">
    <property type="component" value="Unassembled WGS sequence"/>
</dbReference>
<dbReference type="EMBL" id="CAJNNV010000321">
    <property type="protein sequence ID" value="CAE8582191.1"/>
    <property type="molecule type" value="Genomic_DNA"/>
</dbReference>
<reference evidence="1" key="1">
    <citation type="submission" date="2021-02" db="EMBL/GenBank/DDBJ databases">
        <authorList>
            <person name="Dougan E. K."/>
            <person name="Rhodes N."/>
            <person name="Thang M."/>
            <person name="Chan C."/>
        </authorList>
    </citation>
    <scope>NUCLEOTIDE SEQUENCE</scope>
</reference>
<accession>A0A813D2R9</accession>
<comment type="caution">
    <text evidence="1">The sequence shown here is derived from an EMBL/GenBank/DDBJ whole genome shotgun (WGS) entry which is preliminary data.</text>
</comment>
<evidence type="ECO:0000313" key="3">
    <source>
        <dbReference type="Proteomes" id="UP000654075"/>
    </source>
</evidence>
<name>A0A813D2R9_POLGL</name>
<protein>
    <submittedName>
        <fullName evidence="1">Uncharacterized protein</fullName>
    </submittedName>
</protein>
<sequence>MAESALVSAKDRSLTPVKAQQLAAAELDVWKKQPRNTGYICEEVHYNTLAREWRCKWSEEDQKRSLTECQRVLEEVVVPALRKVHGLLSVQRVVCGDSKDFKVICKMSLDAFEDWATLSFFPEEKVVEAFYAIDGISKIECQTYTLEPVFGPGK</sequence>
<evidence type="ECO:0000313" key="2">
    <source>
        <dbReference type="EMBL" id="CAE8739634.1"/>
    </source>
</evidence>
<dbReference type="Proteomes" id="UP000626109">
    <property type="component" value="Unassembled WGS sequence"/>
</dbReference>
<dbReference type="OMA" id="EWRCKWD"/>
<proteinExistence type="predicted"/>
<keyword evidence="3" id="KW-1185">Reference proteome</keyword>
<dbReference type="OrthoDB" id="426859at2759"/>
<dbReference type="AlphaFoldDB" id="A0A813D2R9"/>
<dbReference type="EMBL" id="CAJNNW010037130">
    <property type="protein sequence ID" value="CAE8739634.1"/>
    <property type="molecule type" value="Genomic_DNA"/>
</dbReference>